<evidence type="ECO:0000259" key="1">
    <source>
        <dbReference type="PROSITE" id="PS50994"/>
    </source>
</evidence>
<sequence length="247" mass="27660">MPDPELVEAIRAVLVASPFHGEGHRKVWARLRMQGVRTSRRRVLRLMREHDLLAPSRVGSPRGPRNHDGTIIPDTVDMMWGTDMTTTWTGEGQAAVFVAVDHHSAGCVGLHAARRGTRFEALEPLRQGMRQHFGGFAKGIAAGLALRHDHGSQYMSDAFQGELTFLGIESSPAFVRAPEGNGCAERFIRTLKENLLWVRTFDTVEQLRQALLEFRRTYNSTWLIERHGFRTPDAVRQNQLSTAALAA</sequence>
<dbReference type="InterPro" id="IPR050900">
    <property type="entry name" value="Transposase_IS3/IS150/IS904"/>
</dbReference>
<dbReference type="InterPro" id="IPR012337">
    <property type="entry name" value="RNaseH-like_sf"/>
</dbReference>
<dbReference type="Pfam" id="PF13276">
    <property type="entry name" value="HTH_21"/>
    <property type="match status" value="1"/>
</dbReference>
<dbReference type="Proteomes" id="UP000580654">
    <property type="component" value="Unassembled WGS sequence"/>
</dbReference>
<keyword evidence="3" id="KW-1185">Reference proteome</keyword>
<dbReference type="Gene3D" id="3.30.420.10">
    <property type="entry name" value="Ribonuclease H-like superfamily/Ribonuclease H"/>
    <property type="match status" value="1"/>
</dbReference>
<dbReference type="AlphaFoldDB" id="A0A840Y8V0"/>
<dbReference type="EMBL" id="JACIJD010000039">
    <property type="protein sequence ID" value="MBB5696360.1"/>
    <property type="molecule type" value="Genomic_DNA"/>
</dbReference>
<dbReference type="PANTHER" id="PTHR46889">
    <property type="entry name" value="TRANSPOSASE INSF FOR INSERTION SEQUENCE IS3B-RELATED"/>
    <property type="match status" value="1"/>
</dbReference>
<dbReference type="InterPro" id="IPR025948">
    <property type="entry name" value="HTH-like_dom"/>
</dbReference>
<name>A0A840Y8V0_9PROT</name>
<evidence type="ECO:0000313" key="2">
    <source>
        <dbReference type="EMBL" id="MBB5696360.1"/>
    </source>
</evidence>
<dbReference type="Pfam" id="PF13683">
    <property type="entry name" value="rve_3"/>
    <property type="match status" value="1"/>
</dbReference>
<dbReference type="GO" id="GO:0003676">
    <property type="term" value="F:nucleic acid binding"/>
    <property type="evidence" value="ECO:0007669"/>
    <property type="project" value="InterPro"/>
</dbReference>
<gene>
    <name evidence="2" type="ORF">FHS87_004431</name>
</gene>
<dbReference type="InterPro" id="IPR036397">
    <property type="entry name" value="RNaseH_sf"/>
</dbReference>
<proteinExistence type="predicted"/>
<dbReference type="InterPro" id="IPR001584">
    <property type="entry name" value="Integrase_cat-core"/>
</dbReference>
<accession>A0A840Y8V0</accession>
<dbReference type="SUPFAM" id="SSF53098">
    <property type="entry name" value="Ribonuclease H-like"/>
    <property type="match status" value="1"/>
</dbReference>
<comment type="caution">
    <text evidence="2">The sequence shown here is derived from an EMBL/GenBank/DDBJ whole genome shotgun (WGS) entry which is preliminary data.</text>
</comment>
<dbReference type="PANTHER" id="PTHR46889:SF4">
    <property type="entry name" value="TRANSPOSASE INSO FOR INSERTION SEQUENCE ELEMENT IS911B-RELATED"/>
    <property type="match status" value="1"/>
</dbReference>
<feature type="domain" description="Integrase catalytic" evidence="1">
    <location>
        <begin position="69"/>
        <end position="240"/>
    </location>
</feature>
<reference evidence="2 3" key="1">
    <citation type="submission" date="2020-08" db="EMBL/GenBank/DDBJ databases">
        <title>Genomic Encyclopedia of Type Strains, Phase IV (KMG-IV): sequencing the most valuable type-strain genomes for metagenomic binning, comparative biology and taxonomic classification.</title>
        <authorList>
            <person name="Goeker M."/>
        </authorList>
    </citation>
    <scope>NUCLEOTIDE SEQUENCE [LARGE SCALE GENOMIC DNA]</scope>
    <source>
        <strain evidence="2 3">DSM 25622</strain>
    </source>
</reference>
<dbReference type="GO" id="GO:0015074">
    <property type="term" value="P:DNA integration"/>
    <property type="evidence" value="ECO:0007669"/>
    <property type="project" value="InterPro"/>
</dbReference>
<evidence type="ECO:0000313" key="3">
    <source>
        <dbReference type="Proteomes" id="UP000580654"/>
    </source>
</evidence>
<protein>
    <submittedName>
        <fullName evidence="2">Transposase InsO family protein</fullName>
    </submittedName>
</protein>
<dbReference type="PROSITE" id="PS50994">
    <property type="entry name" value="INTEGRASE"/>
    <property type="match status" value="1"/>
</dbReference>
<organism evidence="2 3">
    <name type="scientific">Muricoccus pecuniae</name>
    <dbReference type="NCBI Taxonomy" id="693023"/>
    <lineage>
        <taxon>Bacteria</taxon>
        <taxon>Pseudomonadati</taxon>
        <taxon>Pseudomonadota</taxon>
        <taxon>Alphaproteobacteria</taxon>
        <taxon>Acetobacterales</taxon>
        <taxon>Roseomonadaceae</taxon>
        <taxon>Muricoccus</taxon>
    </lineage>
</organism>